<keyword evidence="5" id="KW-0333">Golgi apparatus</keyword>
<dbReference type="Pfam" id="PF03016">
    <property type="entry name" value="Exostosin_GT47"/>
    <property type="match status" value="1"/>
</dbReference>
<evidence type="ECO:0000313" key="8">
    <source>
        <dbReference type="Proteomes" id="UP001372338"/>
    </source>
</evidence>
<dbReference type="EMBL" id="JAYWIO010000001">
    <property type="protein sequence ID" value="KAK7292034.1"/>
    <property type="molecule type" value="Genomic_DNA"/>
</dbReference>
<evidence type="ECO:0000259" key="6">
    <source>
        <dbReference type="Pfam" id="PF03016"/>
    </source>
</evidence>
<keyword evidence="4" id="KW-0812">Transmembrane</keyword>
<proteinExistence type="inferred from homology"/>
<dbReference type="GO" id="GO:0000139">
    <property type="term" value="C:Golgi membrane"/>
    <property type="evidence" value="ECO:0007669"/>
    <property type="project" value="UniProtKB-SubCell"/>
</dbReference>
<keyword evidence="3" id="KW-0808">Transferase</keyword>
<evidence type="ECO:0000256" key="2">
    <source>
        <dbReference type="ARBA" id="ARBA00010271"/>
    </source>
</evidence>
<dbReference type="PANTHER" id="PTHR11062">
    <property type="entry name" value="EXOSTOSIN HEPARAN SULFATE GLYCOSYLTRANSFERASE -RELATED"/>
    <property type="match status" value="1"/>
</dbReference>
<keyword evidence="4" id="KW-0735">Signal-anchor</keyword>
<name>A0AAN9J598_CROPI</name>
<accession>A0AAN9J598</accession>
<evidence type="ECO:0000256" key="3">
    <source>
        <dbReference type="ARBA" id="ARBA00022676"/>
    </source>
</evidence>
<dbReference type="AlphaFoldDB" id="A0AAN9J598"/>
<dbReference type="Gene3D" id="3.40.50.2000">
    <property type="entry name" value="Glycogen Phosphorylase B"/>
    <property type="match status" value="1"/>
</dbReference>
<feature type="domain" description="Exostosin GT47" evidence="6">
    <location>
        <begin position="2"/>
        <end position="284"/>
    </location>
</feature>
<comment type="caution">
    <text evidence="7">The sequence shown here is derived from an EMBL/GenBank/DDBJ whole genome shotgun (WGS) entry which is preliminary data.</text>
</comment>
<evidence type="ECO:0000256" key="5">
    <source>
        <dbReference type="ARBA" id="ARBA00023034"/>
    </source>
</evidence>
<dbReference type="InterPro" id="IPR040911">
    <property type="entry name" value="Exostosin_GT47"/>
</dbReference>
<keyword evidence="3" id="KW-0328">Glycosyltransferase</keyword>
<protein>
    <recommendedName>
        <fullName evidence="6">Exostosin GT47 domain-containing protein</fullName>
    </recommendedName>
</protein>
<comment type="subcellular location">
    <subcellularLocation>
        <location evidence="1">Golgi apparatus membrane</location>
        <topology evidence="1">Single-pass type II membrane protein</topology>
    </subcellularLocation>
</comment>
<sequence length="339" mass="39196">MLKRFKVWTYEEGEPPLIHDAPLNSIYGIEGHFMTEIQNRLSPFSARHPDKAHAFMLPLSVAYIVHYLYKPLTTYSRDQLMRVTIDYTNIIARRHPYWNRSRGADHFLASCHDWAPDISKEKSGKELFKNMIRALCNANTSEGFDPKKDVSIPEMNLIGLKPSSSRGQDPHLRSMLAFFAGGAHGRIREILLKHWKDKDEEIQVHEYLPKGKDYHALMGSSKFCLCPSGYEVASPRVVEAITTGCVPVIVSDYYQLPFSDVLDWSKFSLHIPSQRIPEIKTILKGVTHAKYLKLQKRVMKVQRHFVLNRPAKPFDVIHMILHSIWLRRLNIRVPNLDIQ</sequence>
<gene>
    <name evidence="7" type="ORF">RIF29_07663</name>
</gene>
<dbReference type="GO" id="GO:0016757">
    <property type="term" value="F:glycosyltransferase activity"/>
    <property type="evidence" value="ECO:0007669"/>
    <property type="project" value="UniProtKB-KW"/>
</dbReference>
<keyword evidence="8" id="KW-1185">Reference proteome</keyword>
<dbReference type="PANTHER" id="PTHR11062:SF267">
    <property type="entry name" value="EXOSTOSIN FAMILY PROTEIN"/>
    <property type="match status" value="1"/>
</dbReference>
<evidence type="ECO:0000313" key="7">
    <source>
        <dbReference type="EMBL" id="KAK7292034.1"/>
    </source>
</evidence>
<comment type="similarity">
    <text evidence="2">Belongs to the glycosyltransferase 47 family.</text>
</comment>
<dbReference type="Proteomes" id="UP001372338">
    <property type="component" value="Unassembled WGS sequence"/>
</dbReference>
<dbReference type="InterPro" id="IPR004263">
    <property type="entry name" value="Exostosin"/>
</dbReference>
<reference evidence="7 8" key="1">
    <citation type="submission" date="2024-01" db="EMBL/GenBank/DDBJ databases">
        <title>The genomes of 5 underutilized Papilionoideae crops provide insights into root nodulation and disease resistanc.</title>
        <authorList>
            <person name="Yuan L."/>
        </authorList>
    </citation>
    <scope>NUCLEOTIDE SEQUENCE [LARGE SCALE GENOMIC DNA]</scope>
    <source>
        <strain evidence="7">ZHUSHIDOU_FW_LH</strain>
        <tissue evidence="7">Leaf</tissue>
    </source>
</reference>
<evidence type="ECO:0000256" key="4">
    <source>
        <dbReference type="ARBA" id="ARBA00022968"/>
    </source>
</evidence>
<dbReference type="CDD" id="cd01635">
    <property type="entry name" value="Glycosyltransferase_GTB-type"/>
    <property type="match status" value="1"/>
</dbReference>
<organism evidence="7 8">
    <name type="scientific">Crotalaria pallida</name>
    <name type="common">Smooth rattlebox</name>
    <name type="synonym">Crotalaria striata</name>
    <dbReference type="NCBI Taxonomy" id="3830"/>
    <lineage>
        <taxon>Eukaryota</taxon>
        <taxon>Viridiplantae</taxon>
        <taxon>Streptophyta</taxon>
        <taxon>Embryophyta</taxon>
        <taxon>Tracheophyta</taxon>
        <taxon>Spermatophyta</taxon>
        <taxon>Magnoliopsida</taxon>
        <taxon>eudicotyledons</taxon>
        <taxon>Gunneridae</taxon>
        <taxon>Pentapetalae</taxon>
        <taxon>rosids</taxon>
        <taxon>fabids</taxon>
        <taxon>Fabales</taxon>
        <taxon>Fabaceae</taxon>
        <taxon>Papilionoideae</taxon>
        <taxon>50 kb inversion clade</taxon>
        <taxon>genistoids sensu lato</taxon>
        <taxon>core genistoids</taxon>
        <taxon>Crotalarieae</taxon>
        <taxon>Crotalaria</taxon>
    </lineage>
</organism>
<evidence type="ECO:0000256" key="1">
    <source>
        <dbReference type="ARBA" id="ARBA00004323"/>
    </source>
</evidence>